<keyword evidence="11" id="KW-1185">Reference proteome</keyword>
<dbReference type="Pfam" id="PF00501">
    <property type="entry name" value="AMP-binding"/>
    <property type="match status" value="1"/>
</dbReference>
<proteinExistence type="inferred from homology"/>
<dbReference type="InterPro" id="IPR020845">
    <property type="entry name" value="AMP-binding_CS"/>
</dbReference>
<evidence type="ECO:0000259" key="9">
    <source>
        <dbReference type="Pfam" id="PF16177"/>
    </source>
</evidence>
<dbReference type="EMBL" id="JAGGDJ010000001">
    <property type="protein sequence ID" value="MBO7742850.1"/>
    <property type="molecule type" value="Genomic_DNA"/>
</dbReference>
<organism evidence="10 11">
    <name type="scientific">Paenibacillus artemisiicola</name>
    <dbReference type="NCBI Taxonomy" id="1172618"/>
    <lineage>
        <taxon>Bacteria</taxon>
        <taxon>Bacillati</taxon>
        <taxon>Bacillota</taxon>
        <taxon>Bacilli</taxon>
        <taxon>Bacillales</taxon>
        <taxon>Paenibacillaceae</taxon>
        <taxon>Paenibacillus</taxon>
    </lineage>
</organism>
<sequence length="664" mass="70135">MGQTPVWFPSQAEAEQTRLYRLMRGLGFADYDEFHKRSVGDAAWFWDAAVRDMGIVWTRAYVRVVELAGGIARPSWFPGGRLNIAHSALDRWLADPAAAARPALIWEGEDGATRRMTYAELSEQADLAAAGFRGLGIAKGDRAAVYMPMLPETVVALLALAKLGAVAVPIYSGYRADAAAKRLAGAGCSLLVTADGFYRRGKAVLLKPEADAAADAAGRALRTVVVRRLGAAVAWRPSRDVDWAELMGGAGGTPPEAVPMDSGDPLMLLYTSGTTGAPKGIVHTHCGFPLKAAFDAGYAMDVKPGDAMLWITDMGWMMGPFLLYGTLLNGAAMALYEGAPSHPGPDRLFGLAARHGVTHLGLSPTLVRSLMPHGDACFRGHDLSALRVIGSTGEPWNPEPWLWLFREAGKGRIPIVNYSGGTEISGGILGNVLLKPIAPAGFNAALPGMDADVFSETGAPVRGEVGELVLRRPWVGMAAGFWGEPSRYEETYWSRWADIWVHGDWARLDADGFWTITGRSDDTLNVAGKRLGPAEMESALVAHPRVAEAAVVGVPDDAKGEAAVCFVVAAGAAPDPAEAAQLAAALAAWVADRLGKAFKPKAVHLVDALPRTRNAKVMRRVVRAAYLGLDPGDLSALENPEAADAIRGLGGGGRSGAGQGPDAG</sequence>
<dbReference type="InterPro" id="IPR045851">
    <property type="entry name" value="AMP-bd_C_sf"/>
</dbReference>
<evidence type="ECO:0000256" key="5">
    <source>
        <dbReference type="ARBA" id="ARBA00022840"/>
    </source>
</evidence>
<dbReference type="InterPro" id="IPR042099">
    <property type="entry name" value="ANL_N_sf"/>
</dbReference>
<feature type="domain" description="Acetyl-coenzyme A synthetase N-terminal" evidence="9">
    <location>
        <begin position="31"/>
        <end position="88"/>
    </location>
</feature>
<evidence type="ECO:0000256" key="1">
    <source>
        <dbReference type="ARBA" id="ARBA00006432"/>
    </source>
</evidence>
<dbReference type="PANTHER" id="PTHR24095:SF14">
    <property type="entry name" value="ACETYL-COENZYME A SYNTHETASE 1"/>
    <property type="match status" value="1"/>
</dbReference>
<feature type="domain" description="AMP-dependent synthetase/ligase" evidence="7">
    <location>
        <begin position="100"/>
        <end position="480"/>
    </location>
</feature>
<dbReference type="InterPro" id="IPR000873">
    <property type="entry name" value="AMP-dep_synth/lig_dom"/>
</dbReference>
<keyword evidence="5" id="KW-0067">ATP-binding</keyword>
<keyword evidence="3" id="KW-0436">Ligase</keyword>
<dbReference type="InterPro" id="IPR032387">
    <property type="entry name" value="ACAS_N"/>
</dbReference>
<dbReference type="Proteomes" id="UP000670947">
    <property type="component" value="Unassembled WGS sequence"/>
</dbReference>
<reference evidence="10 11" key="1">
    <citation type="submission" date="2021-03" db="EMBL/GenBank/DDBJ databases">
        <title>Paenibacillus artemisicola MWE-103 whole genome sequence.</title>
        <authorList>
            <person name="Ham Y.J."/>
        </authorList>
    </citation>
    <scope>NUCLEOTIDE SEQUENCE [LARGE SCALE GENOMIC DNA]</scope>
    <source>
        <strain evidence="10 11">MWE-103</strain>
    </source>
</reference>
<accession>A0ABS3W3J1</accession>
<dbReference type="SUPFAM" id="SSF56801">
    <property type="entry name" value="Acetyl-CoA synthetase-like"/>
    <property type="match status" value="1"/>
</dbReference>
<evidence type="ECO:0000259" key="7">
    <source>
        <dbReference type="Pfam" id="PF00501"/>
    </source>
</evidence>
<dbReference type="Pfam" id="PF13193">
    <property type="entry name" value="AMP-binding_C"/>
    <property type="match status" value="1"/>
</dbReference>
<comment type="similarity">
    <text evidence="1">Belongs to the ATP-dependent AMP-binding enzyme family.</text>
</comment>
<dbReference type="EC" id="6.2.1.1" evidence="2"/>
<dbReference type="PROSITE" id="PS00455">
    <property type="entry name" value="AMP_BINDING"/>
    <property type="match status" value="1"/>
</dbReference>
<dbReference type="RefSeq" id="WP_208845815.1">
    <property type="nucleotide sequence ID" value="NZ_JAGGDJ010000001.1"/>
</dbReference>
<evidence type="ECO:0000256" key="2">
    <source>
        <dbReference type="ARBA" id="ARBA00013275"/>
    </source>
</evidence>
<dbReference type="PANTHER" id="PTHR24095">
    <property type="entry name" value="ACETYL-COENZYME A SYNTHETASE"/>
    <property type="match status" value="1"/>
</dbReference>
<evidence type="ECO:0000313" key="10">
    <source>
        <dbReference type="EMBL" id="MBO7742850.1"/>
    </source>
</evidence>
<feature type="domain" description="AMP-binding enzyme C-terminal" evidence="8">
    <location>
        <begin position="535"/>
        <end position="616"/>
    </location>
</feature>
<protein>
    <recommendedName>
        <fullName evidence="2">acetate--CoA ligase</fullName>
        <ecNumber evidence="2">6.2.1.1</ecNumber>
    </recommendedName>
</protein>
<evidence type="ECO:0000259" key="8">
    <source>
        <dbReference type="Pfam" id="PF13193"/>
    </source>
</evidence>
<name>A0ABS3W3J1_9BACL</name>
<evidence type="ECO:0000256" key="6">
    <source>
        <dbReference type="ARBA" id="ARBA00022990"/>
    </source>
</evidence>
<evidence type="ECO:0000256" key="3">
    <source>
        <dbReference type="ARBA" id="ARBA00022598"/>
    </source>
</evidence>
<gene>
    <name evidence="10" type="ORF">I8J29_01490</name>
</gene>
<dbReference type="Gene3D" id="3.30.300.30">
    <property type="match status" value="1"/>
</dbReference>
<evidence type="ECO:0000256" key="4">
    <source>
        <dbReference type="ARBA" id="ARBA00022741"/>
    </source>
</evidence>
<keyword evidence="4" id="KW-0547">Nucleotide-binding</keyword>
<evidence type="ECO:0000313" key="11">
    <source>
        <dbReference type="Proteomes" id="UP000670947"/>
    </source>
</evidence>
<comment type="caution">
    <text evidence="10">The sequence shown here is derived from an EMBL/GenBank/DDBJ whole genome shotgun (WGS) entry which is preliminary data.</text>
</comment>
<dbReference type="InterPro" id="IPR025110">
    <property type="entry name" value="AMP-bd_C"/>
</dbReference>
<dbReference type="Pfam" id="PF16177">
    <property type="entry name" value="ACAS_N"/>
    <property type="match status" value="1"/>
</dbReference>
<keyword evidence="6" id="KW-0007">Acetylation</keyword>
<dbReference type="Gene3D" id="3.40.50.12780">
    <property type="entry name" value="N-terminal domain of ligase-like"/>
    <property type="match status" value="1"/>
</dbReference>